<dbReference type="FunFam" id="3.10.120.10:FF:000002">
    <property type="entry name" value="Cytochrome b5 type B"/>
    <property type="match status" value="1"/>
</dbReference>
<keyword evidence="9 15" id="KW-0408">Iron</keyword>
<dbReference type="InterPro" id="IPR018506">
    <property type="entry name" value="Cyt_B5_heme-BS"/>
</dbReference>
<evidence type="ECO:0000313" key="18">
    <source>
        <dbReference type="Proteomes" id="UP000233180"/>
    </source>
</evidence>
<dbReference type="SUPFAM" id="SSF55856">
    <property type="entry name" value="Cytochrome b5-like heme/steroid binding domain"/>
    <property type="match status" value="1"/>
</dbReference>
<evidence type="ECO:0000259" key="16">
    <source>
        <dbReference type="PROSITE" id="PS50255"/>
    </source>
</evidence>
<keyword evidence="3 15" id="KW-0349">Heme</keyword>
<proteinExistence type="inferred from homology"/>
<protein>
    <recommendedName>
        <fullName evidence="13">Cytochrome b5</fullName>
    </recommendedName>
</protein>
<comment type="function">
    <text evidence="14">Cytochrome b5 is a membrane-bound hemoprotein functioning as an electron carrier for several membrane-bound oxygenases.</text>
</comment>
<dbReference type="PANTHER" id="PTHR19359">
    <property type="entry name" value="CYTOCHROME B5"/>
    <property type="match status" value="1"/>
</dbReference>
<evidence type="ECO:0000256" key="12">
    <source>
        <dbReference type="ARBA" id="ARBA00038168"/>
    </source>
</evidence>
<dbReference type="Pfam" id="PF00173">
    <property type="entry name" value="Cyt-b5"/>
    <property type="match status" value="1"/>
</dbReference>
<dbReference type="PROSITE" id="PS00191">
    <property type="entry name" value="CYTOCHROME_B5_1"/>
    <property type="match status" value="1"/>
</dbReference>
<evidence type="ECO:0000256" key="9">
    <source>
        <dbReference type="ARBA" id="ARBA00023004"/>
    </source>
</evidence>
<keyword evidence="10 15" id="KW-0472">Membrane</keyword>
<dbReference type="Gene3D" id="3.10.120.10">
    <property type="entry name" value="Cytochrome b5-like heme/steroid binding domain"/>
    <property type="match status" value="1"/>
</dbReference>
<dbReference type="GO" id="GO:0046872">
    <property type="term" value="F:metal ion binding"/>
    <property type="evidence" value="ECO:0007669"/>
    <property type="project" value="UniProtKB-UniRule"/>
</dbReference>
<dbReference type="Proteomes" id="UP000233180">
    <property type="component" value="Unassembled WGS sequence"/>
</dbReference>
<reference evidence="17" key="2">
    <citation type="submission" date="2025-08" db="UniProtKB">
        <authorList>
            <consortium name="Ensembl"/>
        </authorList>
    </citation>
    <scope>IDENTIFICATION</scope>
</reference>
<dbReference type="InterPro" id="IPR036400">
    <property type="entry name" value="Cyt_B5-like_heme/steroid_sf"/>
</dbReference>
<dbReference type="Ensembl" id="ENSRBIT00000043973.1">
    <property type="protein sequence ID" value="ENSRBIP00000020095.1"/>
    <property type="gene ID" value="ENSRBIG00000034037.1"/>
</dbReference>
<reference evidence="17" key="3">
    <citation type="submission" date="2025-09" db="UniProtKB">
        <authorList>
            <consortium name="Ensembl"/>
        </authorList>
    </citation>
    <scope>IDENTIFICATION</scope>
</reference>
<keyword evidence="8" id="KW-0249">Electron transport</keyword>
<evidence type="ECO:0000256" key="11">
    <source>
        <dbReference type="ARBA" id="ARBA00037877"/>
    </source>
</evidence>
<reference evidence="17 18" key="1">
    <citation type="submission" date="2016-06" db="EMBL/GenBank/DDBJ databases">
        <title>Genome of Rhinopithecus bieti.</title>
        <authorList>
            <person name="Wu"/>
            <person name="C.-I. and Zhang"/>
            <person name="Y."/>
        </authorList>
    </citation>
    <scope>NUCLEOTIDE SEQUENCE</scope>
</reference>
<dbReference type="STRING" id="61621.ENSRBIP00000020095"/>
<sequence length="216" mass="24352">MCSKTVPLTAGHSLKATPLPALAQGFWLQACPVQNHLRRNPPAPHSYLVQIERSSGVHRGTDEDCLAGSWWKLLRPGSRRTEMAEQSDEAVKYYTLEEIQKHNNSKSTWLILHHKVYDVTKFLEEHPGGEEVLREQAGGDATENFEDVGHSTDARELSKTYIIGELHPDDRAKLNKPPETLITTVDSSSSWWTNWVIPAISAVAVAFMYRLYMAED</sequence>
<keyword evidence="5 15" id="KW-0479">Metal-binding</keyword>
<comment type="subcellular location">
    <subcellularLocation>
        <location evidence="1">Endoplasmic reticulum membrane</location>
        <topology evidence="1">Single-pass membrane protein</topology>
        <orientation evidence="1">Cytoplasmic side</orientation>
    </subcellularLocation>
    <subcellularLocation>
        <location evidence="11">Microsome membrane</location>
        <topology evidence="11">Single-pass membrane protein</topology>
        <orientation evidence="11">Cytoplasmic side</orientation>
    </subcellularLocation>
</comment>
<dbReference type="SMART" id="SM01117">
    <property type="entry name" value="Cyt-b5"/>
    <property type="match status" value="1"/>
</dbReference>
<evidence type="ECO:0000256" key="15">
    <source>
        <dbReference type="RuleBase" id="RU362121"/>
    </source>
</evidence>
<keyword evidence="4 15" id="KW-0812">Transmembrane</keyword>
<accession>A0A2K6L971</accession>
<gene>
    <name evidence="17" type="primary">CYB5A</name>
</gene>
<dbReference type="GeneTree" id="ENSGT00940000156770"/>
<evidence type="ECO:0000256" key="13">
    <source>
        <dbReference type="ARBA" id="ARBA00039806"/>
    </source>
</evidence>
<evidence type="ECO:0000256" key="8">
    <source>
        <dbReference type="ARBA" id="ARBA00022982"/>
    </source>
</evidence>
<evidence type="ECO:0000313" key="17">
    <source>
        <dbReference type="Ensembl" id="ENSRBIP00000020095.1"/>
    </source>
</evidence>
<evidence type="ECO:0000256" key="2">
    <source>
        <dbReference type="ARBA" id="ARBA00022448"/>
    </source>
</evidence>
<keyword evidence="2" id="KW-0813">Transport</keyword>
<keyword evidence="18" id="KW-1185">Reference proteome</keyword>
<evidence type="ECO:0000256" key="14">
    <source>
        <dbReference type="ARBA" id="ARBA00059613"/>
    </source>
</evidence>
<dbReference type="PROSITE" id="PS51257">
    <property type="entry name" value="PROKAR_LIPOPROTEIN"/>
    <property type="match status" value="1"/>
</dbReference>
<keyword evidence="6" id="KW-0256">Endoplasmic reticulum</keyword>
<name>A0A2K6L971_RHIBE</name>
<evidence type="ECO:0000256" key="4">
    <source>
        <dbReference type="ARBA" id="ARBA00022692"/>
    </source>
</evidence>
<evidence type="ECO:0000256" key="6">
    <source>
        <dbReference type="ARBA" id="ARBA00022824"/>
    </source>
</evidence>
<dbReference type="InterPro" id="IPR001199">
    <property type="entry name" value="Cyt_B5-like_heme/steroid-bd"/>
</dbReference>
<feature type="domain" description="Cytochrome b5 heme-binding" evidence="16">
    <location>
        <begin position="91"/>
        <end position="167"/>
    </location>
</feature>
<evidence type="ECO:0000256" key="10">
    <source>
        <dbReference type="ARBA" id="ARBA00023136"/>
    </source>
</evidence>
<evidence type="ECO:0000256" key="1">
    <source>
        <dbReference type="ARBA" id="ARBA00004131"/>
    </source>
</evidence>
<dbReference type="AlphaFoldDB" id="A0A2K6L971"/>
<evidence type="ECO:0000256" key="5">
    <source>
        <dbReference type="ARBA" id="ARBA00022723"/>
    </source>
</evidence>
<dbReference type="GO" id="GO:0005789">
    <property type="term" value="C:endoplasmic reticulum membrane"/>
    <property type="evidence" value="ECO:0007669"/>
    <property type="project" value="UniProtKB-SubCell"/>
</dbReference>
<dbReference type="GO" id="GO:0020037">
    <property type="term" value="F:heme binding"/>
    <property type="evidence" value="ECO:0007669"/>
    <property type="project" value="UniProtKB-UniRule"/>
</dbReference>
<dbReference type="PANTHER" id="PTHR19359:SF150">
    <property type="entry name" value="CYTOCHROME B5"/>
    <property type="match status" value="1"/>
</dbReference>
<keyword evidence="15" id="KW-1133">Transmembrane helix</keyword>
<evidence type="ECO:0000256" key="7">
    <source>
        <dbReference type="ARBA" id="ARBA00022848"/>
    </source>
</evidence>
<dbReference type="InterPro" id="IPR050668">
    <property type="entry name" value="Cytochrome_b5"/>
</dbReference>
<organism evidence="17 18">
    <name type="scientific">Rhinopithecus bieti</name>
    <name type="common">Black snub-nosed monkey</name>
    <name type="synonym">Pygathrix bieti</name>
    <dbReference type="NCBI Taxonomy" id="61621"/>
    <lineage>
        <taxon>Eukaryota</taxon>
        <taxon>Metazoa</taxon>
        <taxon>Chordata</taxon>
        <taxon>Craniata</taxon>
        <taxon>Vertebrata</taxon>
        <taxon>Euteleostomi</taxon>
        <taxon>Mammalia</taxon>
        <taxon>Eutheria</taxon>
        <taxon>Euarchontoglires</taxon>
        <taxon>Primates</taxon>
        <taxon>Haplorrhini</taxon>
        <taxon>Catarrhini</taxon>
        <taxon>Cercopithecidae</taxon>
        <taxon>Colobinae</taxon>
        <taxon>Rhinopithecus</taxon>
    </lineage>
</organism>
<dbReference type="PRINTS" id="PR00363">
    <property type="entry name" value="CYTOCHROMEB5"/>
</dbReference>
<dbReference type="PROSITE" id="PS50255">
    <property type="entry name" value="CYTOCHROME_B5_2"/>
    <property type="match status" value="1"/>
</dbReference>
<evidence type="ECO:0000256" key="3">
    <source>
        <dbReference type="ARBA" id="ARBA00022617"/>
    </source>
</evidence>
<comment type="similarity">
    <text evidence="12 15">Belongs to the cytochrome b5 family.</text>
</comment>
<feature type="transmembrane region" description="Helical" evidence="15">
    <location>
        <begin position="191"/>
        <end position="212"/>
    </location>
</feature>
<keyword evidence="7" id="KW-0492">Microsome</keyword>